<dbReference type="InterPro" id="IPR000531">
    <property type="entry name" value="Beta-barrel_TonB"/>
</dbReference>
<evidence type="ECO:0000313" key="14">
    <source>
        <dbReference type="Proteomes" id="UP000541583"/>
    </source>
</evidence>
<dbReference type="EMBL" id="JACHCB010000012">
    <property type="protein sequence ID" value="MBB6111454.1"/>
    <property type="molecule type" value="Genomic_DNA"/>
</dbReference>
<dbReference type="InterPro" id="IPR023997">
    <property type="entry name" value="TonB-dep_OMP_SusC/RagA_CS"/>
</dbReference>
<dbReference type="Gene3D" id="2.60.40.1120">
    <property type="entry name" value="Carboxypeptidase-like, regulatory domain"/>
    <property type="match status" value="1"/>
</dbReference>
<dbReference type="InterPro" id="IPR008969">
    <property type="entry name" value="CarboxyPept-like_regulatory"/>
</dbReference>
<dbReference type="InterPro" id="IPR023996">
    <property type="entry name" value="TonB-dep_OMP_SusC/RagA"/>
</dbReference>
<evidence type="ECO:0000259" key="12">
    <source>
        <dbReference type="Pfam" id="PF07715"/>
    </source>
</evidence>
<evidence type="ECO:0000256" key="3">
    <source>
        <dbReference type="ARBA" id="ARBA00022452"/>
    </source>
</evidence>
<dbReference type="InterPro" id="IPR036942">
    <property type="entry name" value="Beta-barrel_TonB_sf"/>
</dbReference>
<evidence type="ECO:0000259" key="11">
    <source>
        <dbReference type="Pfam" id="PF00593"/>
    </source>
</evidence>
<dbReference type="PROSITE" id="PS52016">
    <property type="entry name" value="TONB_DEPENDENT_REC_3"/>
    <property type="match status" value="1"/>
</dbReference>
<gene>
    <name evidence="13" type="ORF">HDF23_004224</name>
</gene>
<dbReference type="SUPFAM" id="SSF56935">
    <property type="entry name" value="Porins"/>
    <property type="match status" value="1"/>
</dbReference>
<comment type="caution">
    <text evidence="13">The sequence shown here is derived from an EMBL/GenBank/DDBJ whole genome shotgun (WGS) entry which is preliminary data.</text>
</comment>
<feature type="domain" description="TonB-dependent receptor plug" evidence="12">
    <location>
        <begin position="115"/>
        <end position="233"/>
    </location>
</feature>
<evidence type="ECO:0000256" key="2">
    <source>
        <dbReference type="ARBA" id="ARBA00022448"/>
    </source>
</evidence>
<dbReference type="RefSeq" id="WP_076375890.1">
    <property type="nucleotide sequence ID" value="NZ_FTMG01000012.1"/>
</dbReference>
<keyword evidence="10" id="KW-0732">Signal</keyword>
<feature type="signal peptide" evidence="10">
    <location>
        <begin position="1"/>
        <end position="20"/>
    </location>
</feature>
<feature type="domain" description="TonB-dependent receptor-like beta-barrel" evidence="11">
    <location>
        <begin position="450"/>
        <end position="881"/>
    </location>
</feature>
<accession>A0ABR6PNV3</accession>
<reference evidence="13 14" key="1">
    <citation type="submission" date="2020-08" db="EMBL/GenBank/DDBJ databases">
        <title>Genomic Encyclopedia of Type Strains, Phase IV (KMG-V): Genome sequencing to study the core and pangenomes of soil and plant-associated prokaryotes.</title>
        <authorList>
            <person name="Whitman W."/>
        </authorList>
    </citation>
    <scope>NUCLEOTIDE SEQUENCE [LARGE SCALE GENOMIC DNA]</scope>
    <source>
        <strain evidence="13 14">ANJLi2</strain>
    </source>
</reference>
<proteinExistence type="inferred from homology"/>
<name>A0ABR6PNV3_9SPHI</name>
<organism evidence="13 14">
    <name type="scientific">Mucilaginibacter lappiensis</name>
    <dbReference type="NCBI Taxonomy" id="354630"/>
    <lineage>
        <taxon>Bacteria</taxon>
        <taxon>Pseudomonadati</taxon>
        <taxon>Bacteroidota</taxon>
        <taxon>Sphingobacteriia</taxon>
        <taxon>Sphingobacteriales</taxon>
        <taxon>Sphingobacteriaceae</taxon>
        <taxon>Mucilaginibacter</taxon>
    </lineage>
</organism>
<keyword evidence="7 8" id="KW-0998">Cell outer membrane</keyword>
<keyword evidence="3 8" id="KW-1134">Transmembrane beta strand</keyword>
<dbReference type="InterPro" id="IPR039426">
    <property type="entry name" value="TonB-dep_rcpt-like"/>
</dbReference>
<comment type="similarity">
    <text evidence="8 9">Belongs to the TonB-dependent receptor family.</text>
</comment>
<feature type="chain" id="PRO_5045832405" evidence="10">
    <location>
        <begin position="21"/>
        <end position="1036"/>
    </location>
</feature>
<dbReference type="NCBIfam" id="TIGR04057">
    <property type="entry name" value="SusC_RagA_signa"/>
    <property type="match status" value="1"/>
</dbReference>
<protein>
    <submittedName>
        <fullName evidence="13">TonB-linked SusC/RagA family outer membrane protein</fullName>
    </submittedName>
</protein>
<keyword evidence="14" id="KW-1185">Reference proteome</keyword>
<evidence type="ECO:0000256" key="8">
    <source>
        <dbReference type="PROSITE-ProRule" id="PRU01360"/>
    </source>
</evidence>
<keyword evidence="6 8" id="KW-0472">Membrane</keyword>
<evidence type="ECO:0000313" key="13">
    <source>
        <dbReference type="EMBL" id="MBB6111454.1"/>
    </source>
</evidence>
<comment type="subcellular location">
    <subcellularLocation>
        <location evidence="1 8">Cell outer membrane</location>
        <topology evidence="1 8">Multi-pass membrane protein</topology>
    </subcellularLocation>
</comment>
<dbReference type="NCBIfam" id="TIGR04056">
    <property type="entry name" value="OMP_RagA_SusC"/>
    <property type="match status" value="1"/>
</dbReference>
<dbReference type="Gene3D" id="2.40.170.20">
    <property type="entry name" value="TonB-dependent receptor, beta-barrel domain"/>
    <property type="match status" value="1"/>
</dbReference>
<dbReference type="Gene3D" id="2.170.130.10">
    <property type="entry name" value="TonB-dependent receptor, plug domain"/>
    <property type="match status" value="1"/>
</dbReference>
<dbReference type="Pfam" id="PF13715">
    <property type="entry name" value="CarbopepD_reg_2"/>
    <property type="match status" value="1"/>
</dbReference>
<dbReference type="Pfam" id="PF07715">
    <property type="entry name" value="Plug"/>
    <property type="match status" value="1"/>
</dbReference>
<evidence type="ECO:0000256" key="7">
    <source>
        <dbReference type="ARBA" id="ARBA00023237"/>
    </source>
</evidence>
<keyword evidence="4 8" id="KW-0812">Transmembrane</keyword>
<evidence type="ECO:0000256" key="10">
    <source>
        <dbReference type="SAM" id="SignalP"/>
    </source>
</evidence>
<evidence type="ECO:0000256" key="5">
    <source>
        <dbReference type="ARBA" id="ARBA00023077"/>
    </source>
</evidence>
<dbReference type="Proteomes" id="UP000541583">
    <property type="component" value="Unassembled WGS sequence"/>
</dbReference>
<keyword evidence="5 9" id="KW-0798">TonB box</keyword>
<evidence type="ECO:0000256" key="9">
    <source>
        <dbReference type="RuleBase" id="RU003357"/>
    </source>
</evidence>
<evidence type="ECO:0000256" key="6">
    <source>
        <dbReference type="ARBA" id="ARBA00023136"/>
    </source>
</evidence>
<dbReference type="Pfam" id="PF00593">
    <property type="entry name" value="TonB_dep_Rec_b-barrel"/>
    <property type="match status" value="1"/>
</dbReference>
<sequence length="1036" mass="112286">MKKNLLTILLLFSCITFGLAQSRVITGKVTDQKDGSALPGVSVTVKGLSGTGTQTGVNGTFSLTVPGTAKVLLFQFLGFKPMEMSISNKPLIVQLESDSKQLSEVVVVGYGTQTKASVTGSIASVSSKQIEETPVTSLEQAMQGKVAGVVIQADGGKLGQGINIRVRGSSSVSAGTQPLYILDGIPITTENLSSTDAATNPIADINFNDIESVQILKDASASAIYGARASNGVIVITTKKGKAGATKINFSAQFGSSTPSRHRQFLNSKQYVALQQRAAIGAAKQDTIGGGDYNDALASEQSALNDELTLLSAGNDDWKTGKVNTNWEEQAFQKAPQQQYDLNLSGGNDKTTYYIGGQYLNQTGIVLGNSFKRYSGRVNLDTKVDKNLSIGTNLSFANTINNRIANDDLFSTPLQGVALSPITPLIDPRSGLLSGSLPGEADDYPLYYNPLLSTNNAYYQAKVYRTIGNVYANWEIIKGLTFRSEFGIDQLNQAEDSYFGRLTFRNTATNDGFGENTTTQVLNYNTNNYFSYKTLFGTDHSLDLTLGTSYQNSRKVGNDIQGQEFPSDAYKKLGAAAVKTTGASYDEGYTFLSYFLRANYAYKGKYLISGSARTDGSSRFGSNSRYGFFPSGSVGWIMSEEEFLKNSKLISNLKVRFSYGLTGNAEIGNFSALGLFSPANYNGTAGQRFSQVANPNLKWETTAQLDAGVDFGFFNNRLTGSFDYYKKNTRDLLLEVNLPGTLGIANISPATPSTQLQNLGKLYNKGFELQISSDNLVGKFKWTTSINASYNKNIVTDIKGQVLGSDDLNRVIEGQPIGVFYGHEYAGVDPANGDALYYLNTKDANGNINRGKTNDYNAAQNVVLGSPTPKYTGGITNIFGYNGIELAVTFQGVFGNKIYNQAGQYMSSAAGNGYDNQTVDQLNYWNKPGDITNVPEPRTFYANGTNPSSRYISSGTYVRCKTVTLAYNLPKDIISKVKLERVKVFVNAYNLFVITKYKGWDPEVNTDYQSGNINLGVDFYSAPQPRTVTFGFNVGL</sequence>
<dbReference type="SUPFAM" id="SSF49464">
    <property type="entry name" value="Carboxypeptidase regulatory domain-like"/>
    <property type="match status" value="1"/>
</dbReference>
<dbReference type="InterPro" id="IPR012910">
    <property type="entry name" value="Plug_dom"/>
</dbReference>
<dbReference type="InterPro" id="IPR037066">
    <property type="entry name" value="Plug_dom_sf"/>
</dbReference>
<evidence type="ECO:0000256" key="4">
    <source>
        <dbReference type="ARBA" id="ARBA00022692"/>
    </source>
</evidence>
<evidence type="ECO:0000256" key="1">
    <source>
        <dbReference type="ARBA" id="ARBA00004571"/>
    </source>
</evidence>
<keyword evidence="2 8" id="KW-0813">Transport</keyword>